<evidence type="ECO:0000313" key="3">
    <source>
        <dbReference type="EMBL" id="CAD8379954.1"/>
    </source>
</evidence>
<keyword evidence="2" id="KW-0812">Transmembrane</keyword>
<keyword evidence="2" id="KW-0472">Membrane</keyword>
<keyword evidence="2" id="KW-1133">Transmembrane helix</keyword>
<dbReference type="EMBL" id="HBEJ01018516">
    <property type="protein sequence ID" value="CAD8379954.1"/>
    <property type="molecule type" value="Transcribed_RNA"/>
</dbReference>
<feature type="transmembrane region" description="Helical" evidence="2">
    <location>
        <begin position="129"/>
        <end position="149"/>
    </location>
</feature>
<organism evidence="3">
    <name type="scientific">Minutocellus polymorphus</name>
    <dbReference type="NCBI Taxonomy" id="265543"/>
    <lineage>
        <taxon>Eukaryota</taxon>
        <taxon>Sar</taxon>
        <taxon>Stramenopiles</taxon>
        <taxon>Ochrophyta</taxon>
        <taxon>Bacillariophyta</taxon>
        <taxon>Mediophyceae</taxon>
        <taxon>Cymatosirophycidae</taxon>
        <taxon>Cymatosirales</taxon>
        <taxon>Cymatosiraceae</taxon>
        <taxon>Minutocellus</taxon>
    </lineage>
</organism>
<feature type="region of interest" description="Disordered" evidence="1">
    <location>
        <begin position="265"/>
        <end position="292"/>
    </location>
</feature>
<protein>
    <submittedName>
        <fullName evidence="3">Uncharacterized protein</fullName>
    </submittedName>
</protein>
<reference evidence="3" key="1">
    <citation type="submission" date="2021-01" db="EMBL/GenBank/DDBJ databases">
        <authorList>
            <person name="Corre E."/>
            <person name="Pelletier E."/>
            <person name="Niang G."/>
            <person name="Scheremetjew M."/>
            <person name="Finn R."/>
            <person name="Kale V."/>
            <person name="Holt S."/>
            <person name="Cochrane G."/>
            <person name="Meng A."/>
            <person name="Brown T."/>
            <person name="Cohen L."/>
        </authorList>
    </citation>
    <scope>NUCLEOTIDE SEQUENCE</scope>
    <source>
        <strain evidence="3">CCMP3303</strain>
    </source>
</reference>
<name>A0A7S0B0T5_9STRA</name>
<evidence type="ECO:0000256" key="2">
    <source>
        <dbReference type="SAM" id="Phobius"/>
    </source>
</evidence>
<gene>
    <name evidence="3" type="ORF">MPOL1434_LOCUS10786</name>
</gene>
<dbReference type="AlphaFoldDB" id="A0A7S0B0T5"/>
<evidence type="ECO:0000256" key="1">
    <source>
        <dbReference type="SAM" id="MobiDB-lite"/>
    </source>
</evidence>
<proteinExistence type="predicted"/>
<feature type="transmembrane region" description="Helical" evidence="2">
    <location>
        <begin position="89"/>
        <end position="117"/>
    </location>
</feature>
<sequence length="337" mass="34774">MGKACKLCGLVALQLLLLLWSVAGVLFSALALGTCEFLSIPGADIPSNPDAGGATFTGLVGLFRIQERDAFGNSYCVETPGYVTDQFGIYFQVAQLMGVIALTIGGVATIVLLMTFLMEMCCLVTGLQYGLGIMFLVAAVAQGLTFMAIGDSACNNQPSCSTSTSSFLSIVATCLYFIAMVQSFAAPFPKEKICSRETCCQCWKKKDNDGSENAYDEEEKVHEEDIEAPPAAVSVVDDDAAAVAAGVAAGGAAGAGVAAVVAADDDKDDKMENEDDASGEAAAAVEEGDEEAVDMTVLDEDNAALDREEEAAAATAAAAEGTQATTAGSSVYESAKE</sequence>
<feature type="compositionally biased region" description="Acidic residues" evidence="1">
    <location>
        <begin position="265"/>
        <end position="278"/>
    </location>
</feature>
<feature type="compositionally biased region" description="Polar residues" evidence="1">
    <location>
        <begin position="328"/>
        <end position="337"/>
    </location>
</feature>
<feature type="compositionally biased region" description="Low complexity" evidence="1">
    <location>
        <begin position="312"/>
        <end position="327"/>
    </location>
</feature>
<feature type="region of interest" description="Disordered" evidence="1">
    <location>
        <begin position="308"/>
        <end position="337"/>
    </location>
</feature>
<feature type="transmembrane region" description="Helical" evidence="2">
    <location>
        <begin position="169"/>
        <end position="188"/>
    </location>
</feature>
<accession>A0A7S0B0T5</accession>